<feature type="chain" id="PRO_5036849030" evidence="1">
    <location>
        <begin position="20"/>
        <end position="139"/>
    </location>
</feature>
<evidence type="ECO:0000256" key="1">
    <source>
        <dbReference type="SAM" id="SignalP"/>
    </source>
</evidence>
<protein>
    <submittedName>
        <fullName evidence="3">Uncharacterized protein</fullName>
    </submittedName>
</protein>
<evidence type="ECO:0000313" key="3">
    <source>
        <dbReference type="WBParaSite" id="ACRNAN_scaffold15509.g10886.t1"/>
    </source>
</evidence>
<feature type="signal peptide" evidence="1">
    <location>
        <begin position="1"/>
        <end position="19"/>
    </location>
</feature>
<name>A0A914CXF0_9BILA</name>
<organism evidence="2 3">
    <name type="scientific">Acrobeloides nanus</name>
    <dbReference type="NCBI Taxonomy" id="290746"/>
    <lineage>
        <taxon>Eukaryota</taxon>
        <taxon>Metazoa</taxon>
        <taxon>Ecdysozoa</taxon>
        <taxon>Nematoda</taxon>
        <taxon>Chromadorea</taxon>
        <taxon>Rhabditida</taxon>
        <taxon>Tylenchina</taxon>
        <taxon>Cephalobomorpha</taxon>
        <taxon>Cephaloboidea</taxon>
        <taxon>Cephalobidae</taxon>
        <taxon>Acrobeloides</taxon>
    </lineage>
</organism>
<dbReference type="AlphaFoldDB" id="A0A914CXF0"/>
<accession>A0A914CXF0</accession>
<sequence>MKTILAIFFGFVLVSSCYANYENQENKALERKIEAEWKRGMDQEFGNEDWTRKKRGNGGNGGKVYCPNCKIEGDTATGGDGGWFRKKREIGLIEPDVQIDDYQQNPRFRRGNGGNGGKVYCPGCKIEGDTATGGDGGWF</sequence>
<proteinExistence type="predicted"/>
<keyword evidence="1" id="KW-0732">Signal</keyword>
<dbReference type="WBParaSite" id="ACRNAN_scaffold15509.g10886.t1">
    <property type="protein sequence ID" value="ACRNAN_scaffold15509.g10886.t1"/>
    <property type="gene ID" value="ACRNAN_scaffold15509.g10886"/>
</dbReference>
<keyword evidence="2" id="KW-1185">Reference proteome</keyword>
<evidence type="ECO:0000313" key="2">
    <source>
        <dbReference type="Proteomes" id="UP000887540"/>
    </source>
</evidence>
<reference evidence="3" key="1">
    <citation type="submission" date="2022-11" db="UniProtKB">
        <authorList>
            <consortium name="WormBaseParasite"/>
        </authorList>
    </citation>
    <scope>IDENTIFICATION</scope>
</reference>
<dbReference type="PROSITE" id="PS51257">
    <property type="entry name" value="PROKAR_LIPOPROTEIN"/>
    <property type="match status" value="1"/>
</dbReference>
<dbReference type="Proteomes" id="UP000887540">
    <property type="component" value="Unplaced"/>
</dbReference>